<dbReference type="EMBL" id="CAJNNV010009890">
    <property type="protein sequence ID" value="CAE8597912.1"/>
    <property type="molecule type" value="Genomic_DNA"/>
</dbReference>
<feature type="compositionally biased region" description="Polar residues" evidence="1">
    <location>
        <begin position="17"/>
        <end position="26"/>
    </location>
</feature>
<feature type="compositionally biased region" description="Low complexity" evidence="1">
    <location>
        <begin position="1"/>
        <end position="16"/>
    </location>
</feature>
<comment type="caution">
    <text evidence="2">The sequence shown here is derived from an EMBL/GenBank/DDBJ whole genome shotgun (WGS) entry which is preliminary data.</text>
</comment>
<feature type="region of interest" description="Disordered" evidence="1">
    <location>
        <begin position="1"/>
        <end position="105"/>
    </location>
</feature>
<name>A0A813EBN5_POLGL</name>
<keyword evidence="3" id="KW-1185">Reference proteome</keyword>
<reference evidence="2" key="1">
    <citation type="submission" date="2021-02" db="EMBL/GenBank/DDBJ databases">
        <authorList>
            <person name="Dougan E. K."/>
            <person name="Rhodes N."/>
            <person name="Thang M."/>
            <person name="Chan C."/>
        </authorList>
    </citation>
    <scope>NUCLEOTIDE SEQUENCE</scope>
</reference>
<dbReference type="Proteomes" id="UP000654075">
    <property type="component" value="Unassembled WGS sequence"/>
</dbReference>
<protein>
    <submittedName>
        <fullName evidence="2">Uncharacterized protein</fullName>
    </submittedName>
</protein>
<gene>
    <name evidence="2" type="ORF">PGLA1383_LOCUS16332</name>
</gene>
<evidence type="ECO:0000256" key="1">
    <source>
        <dbReference type="SAM" id="MobiDB-lite"/>
    </source>
</evidence>
<accession>A0A813EBN5</accession>
<feature type="compositionally biased region" description="Basic and acidic residues" evidence="1">
    <location>
        <begin position="70"/>
        <end position="81"/>
    </location>
</feature>
<dbReference type="AlphaFoldDB" id="A0A813EBN5"/>
<sequence length="178" mass="17629">MGCFQSKPAAKPAASKTGAQGSQAANLLSADAPAGAGKKGVKQPPVEAAPASTSAAASGSAEALPAGGEPHSEPASEKQSEKQAAPSQPSAEPTEEVPEVAAEAGAAATVAASLATAVVAAVSGEPRPTEPEEEAQLVEREPLVVQQVPDSTIIREGMAQEGVTEAAPEGLQSWLCCR</sequence>
<evidence type="ECO:0000313" key="2">
    <source>
        <dbReference type="EMBL" id="CAE8597912.1"/>
    </source>
</evidence>
<evidence type="ECO:0000313" key="3">
    <source>
        <dbReference type="Proteomes" id="UP000654075"/>
    </source>
</evidence>
<feature type="non-terminal residue" evidence="2">
    <location>
        <position position="178"/>
    </location>
</feature>
<organism evidence="2 3">
    <name type="scientific">Polarella glacialis</name>
    <name type="common">Dinoflagellate</name>
    <dbReference type="NCBI Taxonomy" id="89957"/>
    <lineage>
        <taxon>Eukaryota</taxon>
        <taxon>Sar</taxon>
        <taxon>Alveolata</taxon>
        <taxon>Dinophyceae</taxon>
        <taxon>Suessiales</taxon>
        <taxon>Suessiaceae</taxon>
        <taxon>Polarella</taxon>
    </lineage>
</organism>
<feature type="compositionally biased region" description="Low complexity" evidence="1">
    <location>
        <begin position="48"/>
        <end position="69"/>
    </location>
</feature>
<proteinExistence type="predicted"/>